<accession>A0A8J3ZXB8</accession>
<sequence length="89" mass="9911">MRHQPPVLLDELAQLRIALGPSLGERDALVHQPVGVRHRRAIRVDIRVDLVVVPVRRRNDILLLLARVLLPCPVHGTHTPLAHHAVGCT</sequence>
<dbReference type="Proteomes" id="UP000635606">
    <property type="component" value="Unassembled WGS sequence"/>
</dbReference>
<protein>
    <submittedName>
        <fullName evidence="1">Uncharacterized protein</fullName>
    </submittedName>
</protein>
<dbReference type="AlphaFoldDB" id="A0A8J3ZXB8"/>
<gene>
    <name evidence="1" type="ORF">Voc01_041320</name>
</gene>
<comment type="caution">
    <text evidence="1">The sequence shown here is derived from an EMBL/GenBank/DDBJ whole genome shotgun (WGS) entry which is preliminary data.</text>
</comment>
<name>A0A8J3ZXB8_9ACTN</name>
<evidence type="ECO:0000313" key="2">
    <source>
        <dbReference type="Proteomes" id="UP000635606"/>
    </source>
</evidence>
<dbReference type="EMBL" id="BOPH01000057">
    <property type="protein sequence ID" value="GIJ69215.1"/>
    <property type="molecule type" value="Genomic_DNA"/>
</dbReference>
<evidence type="ECO:0000313" key="1">
    <source>
        <dbReference type="EMBL" id="GIJ69215.1"/>
    </source>
</evidence>
<reference evidence="1" key="1">
    <citation type="submission" date="2021-01" db="EMBL/GenBank/DDBJ databases">
        <title>Whole genome shotgun sequence of Virgisporangium ochraceum NBRC 16418.</title>
        <authorList>
            <person name="Komaki H."/>
            <person name="Tamura T."/>
        </authorList>
    </citation>
    <scope>NUCLEOTIDE SEQUENCE</scope>
    <source>
        <strain evidence="1">NBRC 16418</strain>
    </source>
</reference>
<keyword evidence="2" id="KW-1185">Reference proteome</keyword>
<organism evidence="1 2">
    <name type="scientific">Virgisporangium ochraceum</name>
    <dbReference type="NCBI Taxonomy" id="65505"/>
    <lineage>
        <taxon>Bacteria</taxon>
        <taxon>Bacillati</taxon>
        <taxon>Actinomycetota</taxon>
        <taxon>Actinomycetes</taxon>
        <taxon>Micromonosporales</taxon>
        <taxon>Micromonosporaceae</taxon>
        <taxon>Virgisporangium</taxon>
    </lineage>
</organism>
<proteinExistence type="predicted"/>